<comment type="caution">
    <text evidence="1">The sequence shown here is derived from an EMBL/GenBank/DDBJ whole genome shotgun (WGS) entry which is preliminary data.</text>
</comment>
<evidence type="ECO:0000313" key="2">
    <source>
        <dbReference type="Proteomes" id="UP000886501"/>
    </source>
</evidence>
<reference evidence="1" key="2">
    <citation type="journal article" date="2020" name="Nat. Commun.">
        <title>Large-scale genome sequencing of mycorrhizal fungi provides insights into the early evolution of symbiotic traits.</title>
        <authorList>
            <person name="Miyauchi S."/>
            <person name="Kiss E."/>
            <person name="Kuo A."/>
            <person name="Drula E."/>
            <person name="Kohler A."/>
            <person name="Sanchez-Garcia M."/>
            <person name="Morin E."/>
            <person name="Andreopoulos B."/>
            <person name="Barry K.W."/>
            <person name="Bonito G."/>
            <person name="Buee M."/>
            <person name="Carver A."/>
            <person name="Chen C."/>
            <person name="Cichocki N."/>
            <person name="Clum A."/>
            <person name="Culley D."/>
            <person name="Crous P.W."/>
            <person name="Fauchery L."/>
            <person name="Girlanda M."/>
            <person name="Hayes R.D."/>
            <person name="Keri Z."/>
            <person name="LaButti K."/>
            <person name="Lipzen A."/>
            <person name="Lombard V."/>
            <person name="Magnuson J."/>
            <person name="Maillard F."/>
            <person name="Murat C."/>
            <person name="Nolan M."/>
            <person name="Ohm R.A."/>
            <person name="Pangilinan J."/>
            <person name="Pereira M.F."/>
            <person name="Perotto S."/>
            <person name="Peter M."/>
            <person name="Pfister S."/>
            <person name="Riley R."/>
            <person name="Sitrit Y."/>
            <person name="Stielow J.B."/>
            <person name="Szollosi G."/>
            <person name="Zifcakova L."/>
            <person name="Stursova M."/>
            <person name="Spatafora J.W."/>
            <person name="Tedersoo L."/>
            <person name="Vaario L.M."/>
            <person name="Yamada A."/>
            <person name="Yan M."/>
            <person name="Wang P."/>
            <person name="Xu J."/>
            <person name="Bruns T."/>
            <person name="Baldrian P."/>
            <person name="Vilgalys R."/>
            <person name="Dunand C."/>
            <person name="Henrissat B."/>
            <person name="Grigoriev I.V."/>
            <person name="Hibbett D."/>
            <person name="Nagy L.G."/>
            <person name="Martin F.M."/>
        </authorList>
    </citation>
    <scope>NUCLEOTIDE SEQUENCE</scope>
    <source>
        <strain evidence="1">P2</strain>
    </source>
</reference>
<evidence type="ECO:0000313" key="1">
    <source>
        <dbReference type="EMBL" id="KAF9641992.1"/>
    </source>
</evidence>
<protein>
    <submittedName>
        <fullName evidence="1">Uncharacterized protein</fullName>
    </submittedName>
</protein>
<accession>A0ACB6YXL1</accession>
<sequence length="121" mass="13238">MDLTAFWTSPPSIPPSALFKTQGPVPGSHPSQHLRTTSQVSQCHSTSQALGAQHKDQEAGENDPQMPPSKVQRKHPMPTYKDNDSLASTTHVPQAPVPHSKFTPRLSQTPVSVPQKTWCHT</sequence>
<keyword evidence="2" id="KW-1185">Reference proteome</keyword>
<reference evidence="1" key="1">
    <citation type="submission" date="2019-10" db="EMBL/GenBank/DDBJ databases">
        <authorList>
            <consortium name="DOE Joint Genome Institute"/>
            <person name="Kuo A."/>
            <person name="Miyauchi S."/>
            <person name="Kiss E."/>
            <person name="Drula E."/>
            <person name="Kohler A."/>
            <person name="Sanchez-Garcia M."/>
            <person name="Andreopoulos B."/>
            <person name="Barry K.W."/>
            <person name="Bonito G."/>
            <person name="Buee M."/>
            <person name="Carver A."/>
            <person name="Chen C."/>
            <person name="Cichocki N."/>
            <person name="Clum A."/>
            <person name="Culley D."/>
            <person name="Crous P.W."/>
            <person name="Fauchery L."/>
            <person name="Girlanda M."/>
            <person name="Hayes R."/>
            <person name="Keri Z."/>
            <person name="Labutti K."/>
            <person name="Lipzen A."/>
            <person name="Lombard V."/>
            <person name="Magnuson J."/>
            <person name="Maillard F."/>
            <person name="Morin E."/>
            <person name="Murat C."/>
            <person name="Nolan M."/>
            <person name="Ohm R."/>
            <person name="Pangilinan J."/>
            <person name="Pereira M."/>
            <person name="Perotto S."/>
            <person name="Peter M."/>
            <person name="Riley R."/>
            <person name="Sitrit Y."/>
            <person name="Stielow B."/>
            <person name="Szollosi G."/>
            <person name="Zifcakova L."/>
            <person name="Stursova M."/>
            <person name="Spatafora J.W."/>
            <person name="Tedersoo L."/>
            <person name="Vaario L.-M."/>
            <person name="Yamada A."/>
            <person name="Yan M."/>
            <person name="Wang P."/>
            <person name="Xu J."/>
            <person name="Bruns T."/>
            <person name="Baldrian P."/>
            <person name="Vilgalys R."/>
            <person name="Henrissat B."/>
            <person name="Grigoriev I.V."/>
            <person name="Hibbett D."/>
            <person name="Nagy L.G."/>
            <person name="Martin F.M."/>
        </authorList>
    </citation>
    <scope>NUCLEOTIDE SEQUENCE</scope>
    <source>
        <strain evidence="1">P2</strain>
    </source>
</reference>
<organism evidence="1 2">
    <name type="scientific">Thelephora ganbajun</name>
    <name type="common">Ganba fungus</name>
    <dbReference type="NCBI Taxonomy" id="370292"/>
    <lineage>
        <taxon>Eukaryota</taxon>
        <taxon>Fungi</taxon>
        <taxon>Dikarya</taxon>
        <taxon>Basidiomycota</taxon>
        <taxon>Agaricomycotina</taxon>
        <taxon>Agaricomycetes</taxon>
        <taxon>Thelephorales</taxon>
        <taxon>Thelephoraceae</taxon>
        <taxon>Thelephora</taxon>
    </lineage>
</organism>
<proteinExistence type="predicted"/>
<gene>
    <name evidence="1" type="ORF">BDM02DRAFT_3194125</name>
</gene>
<dbReference type="EMBL" id="MU118807">
    <property type="protein sequence ID" value="KAF9641992.1"/>
    <property type="molecule type" value="Genomic_DNA"/>
</dbReference>
<name>A0ACB6YXL1_THEGA</name>
<dbReference type="Proteomes" id="UP000886501">
    <property type="component" value="Unassembled WGS sequence"/>
</dbReference>